<reference evidence="1 2" key="1">
    <citation type="submission" date="2020-06" db="EMBL/GenBank/DDBJ databases">
        <authorList>
            <person name="Li R."/>
            <person name="Bekaert M."/>
        </authorList>
    </citation>
    <scope>NUCLEOTIDE SEQUENCE [LARGE SCALE GENOMIC DNA]</scope>
    <source>
        <strain evidence="2">wild</strain>
    </source>
</reference>
<sequence length="198" mass="23925">MEEVEIEIKQNFVDLNPSHRRFNDERSEYVKKFTETSNHKHDTNEVEKLENENSYDSEWGDLNIEWADHELCSDLTELSDWDDLDNNEEKEDTHYKDDFLGYEDFLAYEETDEAKRNVRFLLYSYEAAIHKLFQCYRYIRVKEFEIIAQEILLVKIEDLQAVFNEYMSRFFVGGRKHEYCDSDRLVGLFVYQSNLLHP</sequence>
<organism evidence="1 2">
    <name type="scientific">Mytilus coruscus</name>
    <name type="common">Sea mussel</name>
    <dbReference type="NCBI Taxonomy" id="42192"/>
    <lineage>
        <taxon>Eukaryota</taxon>
        <taxon>Metazoa</taxon>
        <taxon>Spiralia</taxon>
        <taxon>Lophotrochozoa</taxon>
        <taxon>Mollusca</taxon>
        <taxon>Bivalvia</taxon>
        <taxon>Autobranchia</taxon>
        <taxon>Pteriomorphia</taxon>
        <taxon>Mytilida</taxon>
        <taxon>Mytiloidea</taxon>
        <taxon>Mytilidae</taxon>
        <taxon>Mytilinae</taxon>
        <taxon>Mytilus</taxon>
    </lineage>
</organism>
<keyword evidence="2" id="KW-1185">Reference proteome</keyword>
<evidence type="ECO:0000313" key="1">
    <source>
        <dbReference type="EMBL" id="CAC5396753.1"/>
    </source>
</evidence>
<evidence type="ECO:0000313" key="2">
    <source>
        <dbReference type="Proteomes" id="UP000507470"/>
    </source>
</evidence>
<proteinExistence type="predicted"/>
<protein>
    <submittedName>
        <fullName evidence="1">Uncharacterized protein</fullName>
    </submittedName>
</protein>
<dbReference type="Proteomes" id="UP000507470">
    <property type="component" value="Unassembled WGS sequence"/>
</dbReference>
<dbReference type="AlphaFoldDB" id="A0A6J8CK03"/>
<gene>
    <name evidence="1" type="ORF">MCOR_31271</name>
</gene>
<name>A0A6J8CK03_MYTCO</name>
<accession>A0A6J8CK03</accession>
<dbReference type="EMBL" id="CACVKT020005642">
    <property type="protein sequence ID" value="CAC5396753.1"/>
    <property type="molecule type" value="Genomic_DNA"/>
</dbReference>